<reference evidence="2" key="3">
    <citation type="submission" date="2010-09" db="EMBL/GenBank/DDBJ databases">
        <title>Annotation of Gaeumannomyces graminis var. tritici R3-111a-1.</title>
        <authorList>
            <consortium name="The Broad Institute Genome Sequencing Platform"/>
            <person name="Ma L.-J."/>
            <person name="Dead R."/>
            <person name="Young S.K."/>
            <person name="Zeng Q."/>
            <person name="Gargeya S."/>
            <person name="Fitzgerald M."/>
            <person name="Haas B."/>
            <person name="Abouelleil A."/>
            <person name="Alvarado L."/>
            <person name="Arachchi H.M."/>
            <person name="Berlin A."/>
            <person name="Brown A."/>
            <person name="Chapman S.B."/>
            <person name="Chen Z."/>
            <person name="Dunbar C."/>
            <person name="Freedman E."/>
            <person name="Gearin G."/>
            <person name="Gellesch M."/>
            <person name="Goldberg J."/>
            <person name="Griggs A."/>
            <person name="Gujja S."/>
            <person name="Heiman D."/>
            <person name="Howarth C."/>
            <person name="Larson L."/>
            <person name="Lui A."/>
            <person name="MacDonald P.J.P."/>
            <person name="Mehta T."/>
            <person name="Montmayeur A."/>
            <person name="Murphy C."/>
            <person name="Neiman D."/>
            <person name="Pearson M."/>
            <person name="Priest M."/>
            <person name="Roberts A."/>
            <person name="Saif S."/>
            <person name="Shea T."/>
            <person name="Shenoy N."/>
            <person name="Sisk P."/>
            <person name="Stolte C."/>
            <person name="Sykes S."/>
            <person name="Yandava C."/>
            <person name="Wortman J."/>
            <person name="Nusbaum C."/>
            <person name="Birren B."/>
        </authorList>
    </citation>
    <scope>NUCLEOTIDE SEQUENCE</scope>
    <source>
        <strain evidence="2">R3-111a-1</strain>
    </source>
</reference>
<dbReference type="Proteomes" id="UP000006039">
    <property type="component" value="Unassembled WGS sequence"/>
</dbReference>
<dbReference type="eggNOG" id="ENOG502SQ1J">
    <property type="taxonomic scope" value="Eukaryota"/>
</dbReference>
<sequence>MAHNQRLPIHEAPPSRPRTVRLWHHPDIHIIHPNHNAFSPPWREAEVAFRLCNTCEQLDLENLGYLPRHSRTPTSSAGVRIGGGLGWVRSSKDACDLCLTIWRSLSTTMRDAAEEGDLGHAEVYLRAHRDIYGPGGSGVVIPADPDRATRESIEPGPLCRLNVFVLPHGAANDPRSAGSDAPRSDGWLWVYLREREPRIAPSRELGGLDEEAQATNENNSVPPEDLANVVPGRALASPYADETMSTIRDWLRLCLQDHHDCDKFVFGSVKHFKSPPRLIEISANGTVARLVEASELDVPYLALSYCWGVQKVLATTSNNYHSFQDSLPTLQLPKTIREAIEITYRIGYRHLWVDSICIMQDSMEDWRKHTVLMGYIYANAVLTIAATSAAGGSEGCFLPRPRATRESQSLYNHEVQVPCVLSGRYLGPMLLAPGDDSWSPWSGSLVKELKNSSWKDRAWVLQERFFSRRIVHFGASQTHWECRRCVKSQMFPSYKLFQDSIELDWQTLRDPDSGDVPDIDAAEQWWGKVMARYTRTKITYPADRLPALAAIIQEAEEVFGIRYVAGLCVETLPRSLLWMPRANQESEPERPHWVGDFEHMPDFIYVLAVPSAVDRTQGAFHQRLTAGSRRPLDPPPASSWSWAHWEGPVMPFVARGYFRSHLDNVCVHKRGDIQSHHQSVLTFFTRIRKVAICAQQMSLEDASDVFIKRFDWIFSPHKDGLTWLYGIARHAVVGPDEFSEFVILDDATTVPKSLCLASVGTCVLTSFGFLYRIQLSLAIEPATEPQVMANDDFPSQSYYRRRGVALAISEMPLQTFERKERPRTIKHLVTGAKFRFAFGSPGFTSTGTTIALV</sequence>
<dbReference type="EnsemblFungi" id="EJT71376">
    <property type="protein sequence ID" value="EJT71376"/>
    <property type="gene ID" value="GGTG_10635"/>
</dbReference>
<dbReference type="GeneID" id="20351093"/>
<reference evidence="4" key="1">
    <citation type="submission" date="2010-07" db="EMBL/GenBank/DDBJ databases">
        <title>The genome sequence of Gaeumannomyces graminis var. tritici strain R3-111a-1.</title>
        <authorList>
            <consortium name="The Broad Institute Genome Sequencing Platform"/>
            <person name="Ma L.-J."/>
            <person name="Dead R."/>
            <person name="Young S."/>
            <person name="Zeng Q."/>
            <person name="Koehrsen M."/>
            <person name="Alvarado L."/>
            <person name="Berlin A."/>
            <person name="Chapman S.B."/>
            <person name="Chen Z."/>
            <person name="Freedman E."/>
            <person name="Gellesch M."/>
            <person name="Goldberg J."/>
            <person name="Griggs A."/>
            <person name="Gujja S."/>
            <person name="Heilman E.R."/>
            <person name="Heiman D."/>
            <person name="Hepburn T."/>
            <person name="Howarth C."/>
            <person name="Jen D."/>
            <person name="Larson L."/>
            <person name="Mehta T."/>
            <person name="Neiman D."/>
            <person name="Pearson M."/>
            <person name="Roberts A."/>
            <person name="Saif S."/>
            <person name="Shea T."/>
            <person name="Shenoy N."/>
            <person name="Sisk P."/>
            <person name="Stolte C."/>
            <person name="Sykes S."/>
            <person name="Walk T."/>
            <person name="White J."/>
            <person name="Yandava C."/>
            <person name="Haas B."/>
            <person name="Nusbaum C."/>
            <person name="Birren B."/>
        </authorList>
    </citation>
    <scope>NUCLEOTIDE SEQUENCE [LARGE SCALE GENOMIC DNA]</scope>
    <source>
        <strain evidence="4">R3-111a-1</strain>
    </source>
</reference>
<dbReference type="VEuPathDB" id="FungiDB:GGTG_10635"/>
<dbReference type="EMBL" id="GL385400">
    <property type="protein sequence ID" value="EJT71376.1"/>
    <property type="molecule type" value="Genomic_DNA"/>
</dbReference>
<keyword evidence="4" id="KW-1185">Reference proteome</keyword>
<gene>
    <name evidence="3" type="primary">20351093</name>
    <name evidence="2" type="ORF">GGTG_10635</name>
</gene>
<dbReference type="OrthoDB" id="3789824at2759"/>
<dbReference type="InterPro" id="IPR010730">
    <property type="entry name" value="HET"/>
</dbReference>
<organism evidence="2">
    <name type="scientific">Gaeumannomyces tritici (strain R3-111a-1)</name>
    <name type="common">Wheat and barley take-all root rot fungus</name>
    <name type="synonym">Gaeumannomyces graminis var. tritici</name>
    <dbReference type="NCBI Taxonomy" id="644352"/>
    <lineage>
        <taxon>Eukaryota</taxon>
        <taxon>Fungi</taxon>
        <taxon>Dikarya</taxon>
        <taxon>Ascomycota</taxon>
        <taxon>Pezizomycotina</taxon>
        <taxon>Sordariomycetes</taxon>
        <taxon>Sordariomycetidae</taxon>
        <taxon>Magnaporthales</taxon>
        <taxon>Magnaporthaceae</taxon>
        <taxon>Gaeumannomyces</taxon>
    </lineage>
</organism>
<dbReference type="AlphaFoldDB" id="J3PAW0"/>
<name>J3PAW0_GAET3</name>
<proteinExistence type="predicted"/>
<protein>
    <recommendedName>
        <fullName evidence="1">Heterokaryon incompatibility domain-containing protein</fullName>
    </recommendedName>
</protein>
<accession>J3PAW0</accession>
<evidence type="ECO:0000313" key="2">
    <source>
        <dbReference type="EMBL" id="EJT71376.1"/>
    </source>
</evidence>
<reference evidence="3" key="4">
    <citation type="journal article" date="2015" name="G3 (Bethesda)">
        <title>Genome sequences of three phytopathogenic species of the Magnaporthaceae family of fungi.</title>
        <authorList>
            <person name="Okagaki L.H."/>
            <person name="Nunes C.C."/>
            <person name="Sailsbery J."/>
            <person name="Clay B."/>
            <person name="Brown D."/>
            <person name="John T."/>
            <person name="Oh Y."/>
            <person name="Young N."/>
            <person name="Fitzgerald M."/>
            <person name="Haas B.J."/>
            <person name="Zeng Q."/>
            <person name="Young S."/>
            <person name="Adiconis X."/>
            <person name="Fan L."/>
            <person name="Levin J.Z."/>
            <person name="Mitchell T.K."/>
            <person name="Okubara P.A."/>
            <person name="Farman M.L."/>
            <person name="Kohn L.M."/>
            <person name="Birren B."/>
            <person name="Ma L.-J."/>
            <person name="Dean R.A."/>
        </authorList>
    </citation>
    <scope>NUCLEOTIDE SEQUENCE</scope>
    <source>
        <strain evidence="3">R3-111a-1</strain>
    </source>
</reference>
<dbReference type="Pfam" id="PF06985">
    <property type="entry name" value="HET"/>
    <property type="match status" value="1"/>
</dbReference>
<evidence type="ECO:0000313" key="4">
    <source>
        <dbReference type="Proteomes" id="UP000006039"/>
    </source>
</evidence>
<dbReference type="PANTHER" id="PTHR33112:SF8">
    <property type="entry name" value="HETEROKARYON INCOMPATIBILITY DOMAIN-CONTAINING PROTEIN"/>
    <property type="match status" value="1"/>
</dbReference>
<dbReference type="RefSeq" id="XP_009226773.1">
    <property type="nucleotide sequence ID" value="XM_009228509.1"/>
</dbReference>
<feature type="domain" description="Heterokaryon incompatibility" evidence="1">
    <location>
        <begin position="300"/>
        <end position="463"/>
    </location>
</feature>
<reference evidence="2" key="2">
    <citation type="submission" date="2010-07" db="EMBL/GenBank/DDBJ databases">
        <authorList>
            <consortium name="The Broad Institute Genome Sequencing Platform"/>
            <consortium name="Broad Institute Genome Sequencing Center for Infectious Disease"/>
            <person name="Ma L.-J."/>
            <person name="Dead R."/>
            <person name="Young S."/>
            <person name="Zeng Q."/>
            <person name="Koehrsen M."/>
            <person name="Alvarado L."/>
            <person name="Berlin A."/>
            <person name="Chapman S.B."/>
            <person name="Chen Z."/>
            <person name="Freedman E."/>
            <person name="Gellesch M."/>
            <person name="Goldberg J."/>
            <person name="Griggs A."/>
            <person name="Gujja S."/>
            <person name="Heilman E.R."/>
            <person name="Heiman D."/>
            <person name="Hepburn T."/>
            <person name="Howarth C."/>
            <person name="Jen D."/>
            <person name="Larson L."/>
            <person name="Mehta T."/>
            <person name="Neiman D."/>
            <person name="Pearson M."/>
            <person name="Roberts A."/>
            <person name="Saif S."/>
            <person name="Shea T."/>
            <person name="Shenoy N."/>
            <person name="Sisk P."/>
            <person name="Stolte C."/>
            <person name="Sykes S."/>
            <person name="Walk T."/>
            <person name="White J."/>
            <person name="Yandava C."/>
            <person name="Haas B."/>
            <person name="Nusbaum C."/>
            <person name="Birren B."/>
        </authorList>
    </citation>
    <scope>NUCLEOTIDE SEQUENCE</scope>
    <source>
        <strain evidence="2">R3-111a-1</strain>
    </source>
</reference>
<evidence type="ECO:0000259" key="1">
    <source>
        <dbReference type="Pfam" id="PF06985"/>
    </source>
</evidence>
<dbReference type="HOGENOM" id="CLU_002639_2_2_1"/>
<dbReference type="PANTHER" id="PTHR33112">
    <property type="entry name" value="DOMAIN PROTEIN, PUTATIVE-RELATED"/>
    <property type="match status" value="1"/>
</dbReference>
<reference evidence="3" key="5">
    <citation type="submission" date="2018-04" db="UniProtKB">
        <authorList>
            <consortium name="EnsemblFungi"/>
        </authorList>
    </citation>
    <scope>IDENTIFICATION</scope>
    <source>
        <strain evidence="3">R3-111a-1</strain>
    </source>
</reference>
<evidence type="ECO:0000313" key="3">
    <source>
        <dbReference type="EnsemblFungi" id="EJT71376"/>
    </source>
</evidence>